<reference evidence="4" key="1">
    <citation type="submission" date="2016-06" db="EMBL/GenBank/DDBJ databases">
        <authorList>
            <person name="Varghese N."/>
            <person name="Submissions Spin"/>
        </authorList>
    </citation>
    <scope>NUCLEOTIDE SEQUENCE [LARGE SCALE GENOMIC DNA]</scope>
    <source>
        <strain evidence="4">DSM 44983</strain>
    </source>
</reference>
<dbReference type="AlphaFoldDB" id="A0A1C5GZS1"/>
<keyword evidence="3" id="KW-0540">Nuclease</keyword>
<dbReference type="GO" id="GO:0004527">
    <property type="term" value="F:exonuclease activity"/>
    <property type="evidence" value="ECO:0007669"/>
    <property type="project" value="UniProtKB-KW"/>
</dbReference>
<dbReference type="InterPro" id="IPR005135">
    <property type="entry name" value="Endo/exonuclease/phosphatase"/>
</dbReference>
<keyword evidence="3" id="KW-0378">Hydrolase</keyword>
<dbReference type="OrthoDB" id="3374139at2"/>
<dbReference type="EMBL" id="LT607752">
    <property type="protein sequence ID" value="SCG38641.1"/>
    <property type="molecule type" value="Genomic_DNA"/>
</dbReference>
<keyword evidence="1" id="KW-0732">Signal</keyword>
<feature type="domain" description="Endonuclease/exonuclease/phosphatase" evidence="2">
    <location>
        <begin position="41"/>
        <end position="257"/>
    </location>
</feature>
<protein>
    <submittedName>
        <fullName evidence="3">Endonuclease/Exonuclease/phosphatase family protein</fullName>
    </submittedName>
</protein>
<organism evidence="3 4">
    <name type="scientific">Micromonospora rifamycinica</name>
    <dbReference type="NCBI Taxonomy" id="291594"/>
    <lineage>
        <taxon>Bacteria</taxon>
        <taxon>Bacillati</taxon>
        <taxon>Actinomycetota</taxon>
        <taxon>Actinomycetes</taxon>
        <taxon>Micromonosporales</taxon>
        <taxon>Micromonosporaceae</taxon>
        <taxon>Micromonospora</taxon>
    </lineage>
</organism>
<keyword evidence="3" id="KW-0255">Endonuclease</keyword>
<evidence type="ECO:0000259" key="2">
    <source>
        <dbReference type="Pfam" id="PF03372"/>
    </source>
</evidence>
<feature type="signal peptide" evidence="1">
    <location>
        <begin position="1"/>
        <end position="33"/>
    </location>
</feature>
<proteinExistence type="predicted"/>
<keyword evidence="3" id="KW-0269">Exonuclease</keyword>
<feature type="chain" id="PRO_5008717160" evidence="1">
    <location>
        <begin position="34"/>
        <end position="290"/>
    </location>
</feature>
<evidence type="ECO:0000256" key="1">
    <source>
        <dbReference type="SAM" id="SignalP"/>
    </source>
</evidence>
<dbReference type="Proteomes" id="UP000198226">
    <property type="component" value="Chromosome I"/>
</dbReference>
<evidence type="ECO:0000313" key="4">
    <source>
        <dbReference type="Proteomes" id="UP000198226"/>
    </source>
</evidence>
<dbReference type="InterPro" id="IPR036691">
    <property type="entry name" value="Endo/exonu/phosph_ase_sf"/>
</dbReference>
<dbReference type="GO" id="GO:0004519">
    <property type="term" value="F:endonuclease activity"/>
    <property type="evidence" value="ECO:0007669"/>
    <property type="project" value="UniProtKB-KW"/>
</dbReference>
<gene>
    <name evidence="3" type="ORF">GA0070623_0463</name>
</gene>
<accession>A0A1C5GZS1</accession>
<evidence type="ECO:0000313" key="3">
    <source>
        <dbReference type="EMBL" id="SCG38641.1"/>
    </source>
</evidence>
<keyword evidence="4" id="KW-1185">Reference proteome</keyword>
<sequence>MSRGKLWSARRVGALVGAAVLLVSLVPATPAAANSTFQAATLNILNELNQADFVHDLELITAKADLVGLNEVGNRKAYLKDWAAENGWWLYAPEPTQAANEALLAKKSMFDVLDKGSNFVCDTNGPGEVPPARYNNWVRYRHKATGRSVYHLNAHANASIENNGRPEDLPRTACAEEQFQALKNLAAAKKDSGQVIVSGDLNVDFSADRAYGYQKFPWKVFEANQLPNLRSCYNLYGEKGNGTHGNRHIDYIYFWKRVEEHREMWMTDYSIVSGTNSDHNGVVAAFTISS</sequence>
<dbReference type="SUPFAM" id="SSF56219">
    <property type="entry name" value="DNase I-like"/>
    <property type="match status" value="1"/>
</dbReference>
<dbReference type="Pfam" id="PF03372">
    <property type="entry name" value="Exo_endo_phos"/>
    <property type="match status" value="1"/>
</dbReference>
<name>A0A1C5GZS1_9ACTN</name>
<dbReference type="RefSeq" id="WP_157517497.1">
    <property type="nucleotide sequence ID" value="NZ_LRMV01000034.1"/>
</dbReference>
<dbReference type="Gene3D" id="3.60.10.10">
    <property type="entry name" value="Endonuclease/exonuclease/phosphatase"/>
    <property type="match status" value="1"/>
</dbReference>